<protein>
    <submittedName>
        <fullName evidence="4">Stigma-specific protein Stig1</fullName>
    </submittedName>
</protein>
<dbReference type="AlphaFoldDB" id="A0AAD8MDK1"/>
<dbReference type="Pfam" id="PF04885">
    <property type="entry name" value="Stig1"/>
    <property type="match status" value="1"/>
</dbReference>
<proteinExistence type="inferred from homology"/>
<sequence length="147" mass="16134">MSLLAKIFFIFLAIVATTSTILATSVMEDDDNLVDLDVPISTTESSSFLRQTGRFLANKPRAWRTCDKYPRVCDNKGSPGPDCCKKQCVNVMSDEANCGKCGKKCKYNESCCKGQCVNTLKDRKNCGGCKNRCKKGSSCVYGMCSYA</sequence>
<dbReference type="InterPro" id="IPR006969">
    <property type="entry name" value="Stig-like"/>
</dbReference>
<accession>A0AAD8MDK1</accession>
<evidence type="ECO:0000313" key="5">
    <source>
        <dbReference type="Proteomes" id="UP001237642"/>
    </source>
</evidence>
<feature type="chain" id="PRO_5042094166" evidence="3">
    <location>
        <begin position="24"/>
        <end position="147"/>
    </location>
</feature>
<evidence type="ECO:0000256" key="1">
    <source>
        <dbReference type="ARBA" id="ARBA00006010"/>
    </source>
</evidence>
<dbReference type="PANTHER" id="PTHR33227">
    <property type="entry name" value="STIGMA-SPECIFIC STIG1-LIKE PROTEIN 3"/>
    <property type="match status" value="1"/>
</dbReference>
<comment type="caution">
    <text evidence="4">The sequence shown here is derived from an EMBL/GenBank/DDBJ whole genome shotgun (WGS) entry which is preliminary data.</text>
</comment>
<keyword evidence="2 3" id="KW-0732">Signal</keyword>
<comment type="similarity">
    <text evidence="1">Belongs to the STIG1 family.</text>
</comment>
<evidence type="ECO:0000256" key="3">
    <source>
        <dbReference type="SAM" id="SignalP"/>
    </source>
</evidence>
<organism evidence="4 5">
    <name type="scientific">Heracleum sosnowskyi</name>
    <dbReference type="NCBI Taxonomy" id="360622"/>
    <lineage>
        <taxon>Eukaryota</taxon>
        <taxon>Viridiplantae</taxon>
        <taxon>Streptophyta</taxon>
        <taxon>Embryophyta</taxon>
        <taxon>Tracheophyta</taxon>
        <taxon>Spermatophyta</taxon>
        <taxon>Magnoliopsida</taxon>
        <taxon>eudicotyledons</taxon>
        <taxon>Gunneridae</taxon>
        <taxon>Pentapetalae</taxon>
        <taxon>asterids</taxon>
        <taxon>campanulids</taxon>
        <taxon>Apiales</taxon>
        <taxon>Apiaceae</taxon>
        <taxon>Apioideae</taxon>
        <taxon>apioid superclade</taxon>
        <taxon>Tordylieae</taxon>
        <taxon>Tordyliinae</taxon>
        <taxon>Heracleum</taxon>
    </lineage>
</organism>
<dbReference type="PANTHER" id="PTHR33227:SF21">
    <property type="entry name" value="F12F1.21 PROTEIN"/>
    <property type="match status" value="1"/>
</dbReference>
<reference evidence="4" key="2">
    <citation type="submission" date="2023-05" db="EMBL/GenBank/DDBJ databases">
        <authorList>
            <person name="Schelkunov M.I."/>
        </authorList>
    </citation>
    <scope>NUCLEOTIDE SEQUENCE</scope>
    <source>
        <strain evidence="4">Hsosn_3</strain>
        <tissue evidence="4">Leaf</tissue>
    </source>
</reference>
<dbReference type="Proteomes" id="UP001237642">
    <property type="component" value="Unassembled WGS sequence"/>
</dbReference>
<evidence type="ECO:0000256" key="2">
    <source>
        <dbReference type="ARBA" id="ARBA00022729"/>
    </source>
</evidence>
<evidence type="ECO:0000313" key="4">
    <source>
        <dbReference type="EMBL" id="KAK1368328.1"/>
    </source>
</evidence>
<keyword evidence="5" id="KW-1185">Reference proteome</keyword>
<gene>
    <name evidence="4" type="ORF">POM88_034420</name>
</gene>
<feature type="signal peptide" evidence="3">
    <location>
        <begin position="1"/>
        <end position="23"/>
    </location>
</feature>
<dbReference type="EMBL" id="JAUIZM010000008">
    <property type="protein sequence ID" value="KAK1368328.1"/>
    <property type="molecule type" value="Genomic_DNA"/>
</dbReference>
<reference evidence="4" key="1">
    <citation type="submission" date="2023-02" db="EMBL/GenBank/DDBJ databases">
        <title>Genome of toxic invasive species Heracleum sosnowskyi carries increased number of genes despite the absence of recent whole-genome duplications.</title>
        <authorList>
            <person name="Schelkunov M."/>
            <person name="Shtratnikova V."/>
            <person name="Makarenko M."/>
            <person name="Klepikova A."/>
            <person name="Omelchenko D."/>
            <person name="Novikova G."/>
            <person name="Obukhova E."/>
            <person name="Bogdanov V."/>
            <person name="Penin A."/>
            <person name="Logacheva M."/>
        </authorList>
    </citation>
    <scope>NUCLEOTIDE SEQUENCE</scope>
    <source>
        <strain evidence="4">Hsosn_3</strain>
        <tissue evidence="4">Leaf</tissue>
    </source>
</reference>
<name>A0AAD8MDK1_9APIA</name>